<dbReference type="KEGG" id="tav:G4V39_06600"/>
<name>A0A6G7PWB9_9BACT</name>
<keyword evidence="2" id="KW-1185">Reference proteome</keyword>
<dbReference type="EMBL" id="CP048877">
    <property type="protein sequence ID" value="QIJ71952.1"/>
    <property type="molecule type" value="Genomic_DNA"/>
</dbReference>
<protein>
    <submittedName>
        <fullName evidence="1">Uncharacterized protein</fullName>
    </submittedName>
</protein>
<sequence length="69" mass="7429">MKKKVLAFVLATTFMMGSSGMALAAKRCKGKVVKIEGEEMVIHLKGKCKIKEGTKVTVKAKKTKAVEGC</sequence>
<accession>A0A6G7PWB9</accession>
<dbReference type="NCBIfam" id="NF040942">
    <property type="entry name" value="hypo_ExtJ"/>
    <property type="match status" value="1"/>
</dbReference>
<reference evidence="1 2" key="1">
    <citation type="submission" date="2020-02" db="EMBL/GenBank/DDBJ databases">
        <title>Genome analysis of Thermosulfuriphilus ammonigenes ST65T, an anaerobic thermophilic chemolithoautotrophic bacterium isolated from a deep-sea hydrothermal vent.</title>
        <authorList>
            <person name="Slobodkina G."/>
            <person name="Allioux M."/>
            <person name="Merkel A."/>
            <person name="Alain K."/>
            <person name="Jebbar M."/>
            <person name="Slobodkin A."/>
        </authorList>
    </citation>
    <scope>NUCLEOTIDE SEQUENCE [LARGE SCALE GENOMIC DNA]</scope>
    <source>
        <strain evidence="1 2">ST65</strain>
    </source>
</reference>
<evidence type="ECO:0000313" key="1">
    <source>
        <dbReference type="EMBL" id="QIJ71952.1"/>
    </source>
</evidence>
<proteinExistence type="predicted"/>
<gene>
    <name evidence="1" type="ORF">G4V39_06600</name>
</gene>
<dbReference type="Proteomes" id="UP000502179">
    <property type="component" value="Chromosome"/>
</dbReference>
<evidence type="ECO:0000313" key="2">
    <source>
        <dbReference type="Proteomes" id="UP000502179"/>
    </source>
</evidence>
<organism evidence="1 2">
    <name type="scientific">Thermosulfuriphilus ammonigenes</name>
    <dbReference type="NCBI Taxonomy" id="1936021"/>
    <lineage>
        <taxon>Bacteria</taxon>
        <taxon>Pseudomonadati</taxon>
        <taxon>Thermodesulfobacteriota</taxon>
        <taxon>Thermodesulfobacteria</taxon>
        <taxon>Thermodesulfobacteriales</taxon>
        <taxon>Thermodesulfobacteriaceae</taxon>
        <taxon>Thermosulfuriphilus</taxon>
    </lineage>
</organism>
<dbReference type="AlphaFoldDB" id="A0A6G7PWB9"/>
<dbReference type="RefSeq" id="WP_166032169.1">
    <property type="nucleotide sequence ID" value="NZ_CP048877.1"/>
</dbReference>